<evidence type="ECO:0000313" key="3">
    <source>
        <dbReference type="EMBL" id="NKE09192.1"/>
    </source>
</evidence>
<evidence type="ECO:0000313" key="4">
    <source>
        <dbReference type="Proteomes" id="UP000521379"/>
    </source>
</evidence>
<proteinExistence type="predicted"/>
<evidence type="ECO:0008006" key="5">
    <source>
        <dbReference type="Google" id="ProtNLM"/>
    </source>
</evidence>
<dbReference type="EMBL" id="JAAVUN010000005">
    <property type="protein sequence ID" value="NKE09192.1"/>
    <property type="molecule type" value="Genomic_DNA"/>
</dbReference>
<dbReference type="AlphaFoldDB" id="A0A846TTT2"/>
<feature type="transmembrane region" description="Helical" evidence="2">
    <location>
        <begin position="512"/>
        <end position="532"/>
    </location>
</feature>
<feature type="transmembrane region" description="Helical" evidence="2">
    <location>
        <begin position="201"/>
        <end position="224"/>
    </location>
</feature>
<evidence type="ECO:0000256" key="2">
    <source>
        <dbReference type="SAM" id="Phobius"/>
    </source>
</evidence>
<dbReference type="RefSeq" id="WP_119932559.1">
    <property type="nucleotide sequence ID" value="NZ_JAAVUN010000005.1"/>
</dbReference>
<feature type="transmembrane region" description="Helical" evidence="2">
    <location>
        <begin position="85"/>
        <end position="108"/>
    </location>
</feature>
<feature type="transmembrane region" description="Helical" evidence="2">
    <location>
        <begin position="357"/>
        <end position="379"/>
    </location>
</feature>
<feature type="transmembrane region" description="Helical" evidence="2">
    <location>
        <begin position="333"/>
        <end position="350"/>
    </location>
</feature>
<dbReference type="Proteomes" id="UP000521379">
    <property type="component" value="Unassembled WGS sequence"/>
</dbReference>
<feature type="transmembrane region" description="Helical" evidence="2">
    <location>
        <begin position="475"/>
        <end position="500"/>
    </location>
</feature>
<keyword evidence="2" id="KW-0812">Transmembrane</keyword>
<reference evidence="3 4" key="1">
    <citation type="submission" date="2020-02" db="EMBL/GenBank/DDBJ databases">
        <authorList>
            <person name="Sun Q."/>
        </authorList>
    </citation>
    <scope>NUCLEOTIDE SEQUENCE [LARGE SCALE GENOMIC DNA]</scope>
    <source>
        <strain evidence="3 4">YIM 13062</strain>
    </source>
</reference>
<organism evidence="3 4">
    <name type="scientific">Kocuria subflava</name>
    <dbReference type="NCBI Taxonomy" id="1736139"/>
    <lineage>
        <taxon>Bacteria</taxon>
        <taxon>Bacillati</taxon>
        <taxon>Actinomycetota</taxon>
        <taxon>Actinomycetes</taxon>
        <taxon>Micrococcales</taxon>
        <taxon>Micrococcaceae</taxon>
        <taxon>Kocuria</taxon>
    </lineage>
</organism>
<feature type="transmembrane region" description="Helical" evidence="2">
    <location>
        <begin position="399"/>
        <end position="423"/>
    </location>
</feature>
<feature type="transmembrane region" description="Helical" evidence="2">
    <location>
        <begin position="230"/>
        <end position="249"/>
    </location>
</feature>
<sequence>MAAPPVKPEPVSTARDIPRVSRGPSTAATARHLVSLKARLTWATLTRSPAVIVGVVLGALWGLAMMLIFGFMLVSVPNILPPEGVLATAVVTGAAGTVLWWVFSIVSGRADATLHASQFALFPLPRTGIVLGQVLGALVGIAGPVTAIGLVLHATMWREQPAALITALLLMPVGGVLMILGNRCFTALAERMAAKRRVGEAITLLFLVMLMLAGPMITAVMAGVGSLGESLYSVAAVLAWTPVGALWAIPADIAAGSWVMAAARIGVVVLTGAALAALWNRALRTSLEQVTGSAATGSAKQVHGAGLLDRVPARPWGTIAARSLIYWVKDPRYSGSLVVIPVMFLVFWISSSGGMGMLLFAGPFVGFLMAYAISADVAYDHKGFALHVLTGVRGWEDRLGRVIGMLLPGVPLTGLALVLACMFSDAWHLLPGLTGVGLLALLGGAGISSVISARYTFPVPLPGQSPFKTPQGFTVLNILAQMAAVLVMALFTVPAAVFLVVQMVTGNPMWGWLGLVVGALVAPAVCAGGIWLGGKWVDARAPELLSTVSSYR</sequence>
<evidence type="ECO:0000256" key="1">
    <source>
        <dbReference type="SAM" id="MobiDB-lite"/>
    </source>
</evidence>
<feature type="region of interest" description="Disordered" evidence="1">
    <location>
        <begin position="1"/>
        <end position="24"/>
    </location>
</feature>
<feature type="transmembrane region" description="Helical" evidence="2">
    <location>
        <begin position="261"/>
        <end position="279"/>
    </location>
</feature>
<name>A0A846TTT2_9MICC</name>
<keyword evidence="2" id="KW-0472">Membrane</keyword>
<comment type="caution">
    <text evidence="3">The sequence shown here is derived from an EMBL/GenBank/DDBJ whole genome shotgun (WGS) entry which is preliminary data.</text>
</comment>
<feature type="transmembrane region" description="Helical" evidence="2">
    <location>
        <begin position="129"/>
        <end position="156"/>
    </location>
</feature>
<keyword evidence="4" id="KW-1185">Reference proteome</keyword>
<accession>A0A846TTT2</accession>
<feature type="transmembrane region" description="Helical" evidence="2">
    <location>
        <begin position="435"/>
        <end position="455"/>
    </location>
</feature>
<feature type="transmembrane region" description="Helical" evidence="2">
    <location>
        <begin position="50"/>
        <end position="73"/>
    </location>
</feature>
<protein>
    <recommendedName>
        <fullName evidence="5">Transporter</fullName>
    </recommendedName>
</protein>
<gene>
    <name evidence="3" type="ORF">GTW58_04395</name>
</gene>
<feature type="transmembrane region" description="Helical" evidence="2">
    <location>
        <begin position="162"/>
        <end position="180"/>
    </location>
</feature>
<keyword evidence="2" id="KW-1133">Transmembrane helix</keyword>